<dbReference type="EMBL" id="RXIC02000021">
    <property type="protein sequence ID" value="KAB1217640.1"/>
    <property type="molecule type" value="Genomic_DNA"/>
</dbReference>
<evidence type="ECO:0000259" key="4">
    <source>
        <dbReference type="Pfam" id="PF17177"/>
    </source>
</evidence>
<evidence type="ECO:0000313" key="7">
    <source>
        <dbReference type="Proteomes" id="UP000516437"/>
    </source>
</evidence>
<evidence type="ECO:0000256" key="2">
    <source>
        <dbReference type="ARBA" id="ARBA00022737"/>
    </source>
</evidence>
<dbReference type="PANTHER" id="PTHR47939:SF13">
    <property type="entry name" value="OS03G0201400 PROTEIN"/>
    <property type="match status" value="1"/>
</dbReference>
<keyword evidence="7" id="KW-1185">Reference proteome</keyword>
<dbReference type="InterPro" id="IPR050667">
    <property type="entry name" value="PPR-containing_protein"/>
</dbReference>
<reference evidence="5" key="3">
    <citation type="submission" date="2019-09" db="EMBL/GenBank/DDBJ databases">
        <authorList>
            <person name="Gao Z."/>
        </authorList>
    </citation>
    <scope>NUCLEOTIDE SEQUENCE</scope>
    <source>
        <tissue evidence="5">Leaves</tissue>
    </source>
</reference>
<evidence type="ECO:0000313" key="5">
    <source>
        <dbReference type="EMBL" id="KAB1217640.1"/>
    </source>
</evidence>
<comment type="caution">
    <text evidence="5">The sequence shown here is derived from an EMBL/GenBank/DDBJ whole genome shotgun (WGS) entry which is preliminary data.</text>
</comment>
<dbReference type="PROSITE" id="PS51375">
    <property type="entry name" value="PPR"/>
    <property type="match status" value="5"/>
</dbReference>
<name>A0A6A1W4A0_9ROSI</name>
<dbReference type="Gene3D" id="1.25.40.10">
    <property type="entry name" value="Tetratricopeptide repeat domain"/>
    <property type="match status" value="2"/>
</dbReference>
<dbReference type="InterPro" id="IPR011990">
    <property type="entry name" value="TPR-like_helical_dom_sf"/>
</dbReference>
<feature type="domain" description="PROP1-like PPR" evidence="4">
    <location>
        <begin position="128"/>
        <end position="256"/>
    </location>
</feature>
<dbReference type="InterPro" id="IPR002885">
    <property type="entry name" value="PPR_rpt"/>
</dbReference>
<dbReference type="InterPro" id="IPR033443">
    <property type="entry name" value="PROP1-like_PPR_dom"/>
</dbReference>
<dbReference type="Pfam" id="PF17177">
    <property type="entry name" value="PPR_long"/>
    <property type="match status" value="1"/>
</dbReference>
<accession>A0A6A1W4A0</accession>
<gene>
    <name evidence="5" type="ORF">CJ030_MR3G012213</name>
    <name evidence="6" type="ORF">CJ030_MR3G014883</name>
</gene>
<dbReference type="NCBIfam" id="TIGR00756">
    <property type="entry name" value="PPR"/>
    <property type="match status" value="4"/>
</dbReference>
<comment type="similarity">
    <text evidence="1">Belongs to the PPR family. P subfamily.</text>
</comment>
<keyword evidence="2" id="KW-0677">Repeat</keyword>
<evidence type="ECO:0000256" key="1">
    <source>
        <dbReference type="ARBA" id="ARBA00007626"/>
    </source>
</evidence>
<dbReference type="OrthoDB" id="185373at2759"/>
<evidence type="ECO:0000313" key="6">
    <source>
        <dbReference type="EMBL" id="KAB1217707.1"/>
    </source>
</evidence>
<sequence>MSLLQKLPRKPSNALSTLAISTRFFTTQNPNPNAKPNSFPDVPTSAYYDELIHAAGRSRDFETLRQLLNKRLWDGCFNTSKTFNFITNNETGLSILDELPQTLARLDKGLPRKNAYDSLIARLCKLRRIDEALRMIDTMAREGSGPNAYTFLPILDVFTRKKDMEGAWRVMDLMRKYQIPPDKTAYNYILMAYCVAGDLTAAAEVLTKMVGQGLNADSRTYDALVLCACKAGKVEGALVVLRRMIDDGVLVQLSTHMYVIKSLLGLGYYAQAVAYVRCFTGRDTWLDTNLLGCLASKLIESKRFDEAKIVLEEMKEKGLELGNTLSEFYTVNVEDEKD</sequence>
<feature type="repeat" description="PPR" evidence="3">
    <location>
        <begin position="182"/>
        <end position="216"/>
    </location>
</feature>
<proteinExistence type="inferred from homology"/>
<reference evidence="5 7" key="2">
    <citation type="journal article" date="2019" name="Plant Biotechnol. J.">
        <title>The red bayberry genome and genetic basis of sex determination.</title>
        <authorList>
            <person name="Jia H.M."/>
            <person name="Jia H.J."/>
            <person name="Cai Q.L."/>
            <person name="Wang Y."/>
            <person name="Zhao H.B."/>
            <person name="Yang W.F."/>
            <person name="Wang G.Y."/>
            <person name="Li Y.H."/>
            <person name="Zhan D.L."/>
            <person name="Shen Y.T."/>
            <person name="Niu Q.F."/>
            <person name="Chang L."/>
            <person name="Qiu J."/>
            <person name="Zhao L."/>
            <person name="Xie H.B."/>
            <person name="Fu W.Y."/>
            <person name="Jin J."/>
            <person name="Li X.W."/>
            <person name="Jiao Y."/>
            <person name="Zhou C.C."/>
            <person name="Tu T."/>
            <person name="Chai C.Y."/>
            <person name="Gao J.L."/>
            <person name="Fan L.J."/>
            <person name="van de Weg E."/>
            <person name="Wang J.Y."/>
            <person name="Gao Z.S."/>
        </authorList>
    </citation>
    <scope>NUCLEOTIDE SEQUENCE [LARGE SCALE GENOMIC DNA]</scope>
    <source>
        <tissue evidence="5">Leaves</tissue>
    </source>
</reference>
<dbReference type="Proteomes" id="UP000516437">
    <property type="component" value="Chromosome 3"/>
</dbReference>
<protein>
    <recommendedName>
        <fullName evidence="4">PROP1-like PPR domain-containing protein</fullName>
    </recommendedName>
</protein>
<feature type="repeat" description="PPR" evidence="3">
    <location>
        <begin position="287"/>
        <end position="321"/>
    </location>
</feature>
<dbReference type="Pfam" id="PF01535">
    <property type="entry name" value="PPR"/>
    <property type="match status" value="1"/>
</dbReference>
<feature type="repeat" description="PPR" evidence="3">
    <location>
        <begin position="112"/>
        <end position="146"/>
    </location>
</feature>
<dbReference type="AlphaFoldDB" id="A0A6A1W4A0"/>
<feature type="repeat" description="PPR" evidence="3">
    <location>
        <begin position="147"/>
        <end position="181"/>
    </location>
</feature>
<dbReference type="PANTHER" id="PTHR47939">
    <property type="entry name" value="MEMBRANE-ASSOCIATED SALT-INDUCIBLE PROTEIN-LIKE"/>
    <property type="match status" value="1"/>
</dbReference>
<evidence type="ECO:0000256" key="3">
    <source>
        <dbReference type="PROSITE-ProRule" id="PRU00708"/>
    </source>
</evidence>
<organism evidence="5 7">
    <name type="scientific">Morella rubra</name>
    <name type="common">Chinese bayberry</name>
    <dbReference type="NCBI Taxonomy" id="262757"/>
    <lineage>
        <taxon>Eukaryota</taxon>
        <taxon>Viridiplantae</taxon>
        <taxon>Streptophyta</taxon>
        <taxon>Embryophyta</taxon>
        <taxon>Tracheophyta</taxon>
        <taxon>Spermatophyta</taxon>
        <taxon>Magnoliopsida</taxon>
        <taxon>eudicotyledons</taxon>
        <taxon>Gunneridae</taxon>
        <taxon>Pentapetalae</taxon>
        <taxon>rosids</taxon>
        <taxon>fabids</taxon>
        <taxon>Fagales</taxon>
        <taxon>Myricaceae</taxon>
        <taxon>Morella</taxon>
    </lineage>
</organism>
<feature type="repeat" description="PPR" evidence="3">
    <location>
        <begin position="217"/>
        <end position="251"/>
    </location>
</feature>
<reference evidence="5" key="1">
    <citation type="submission" date="2018-07" db="EMBL/GenBank/DDBJ databases">
        <authorList>
            <person name="Gao Z.-S."/>
            <person name="Jia H.-M."/>
            <person name="Jia H.-J."/>
            <person name="Cai Q.-L."/>
            <person name="Wang Y."/>
            <person name="Zhao H.-B."/>
        </authorList>
    </citation>
    <scope>NUCLEOTIDE SEQUENCE</scope>
    <source>
        <tissue evidence="5">Leaves</tissue>
    </source>
</reference>
<dbReference type="EMBL" id="RXIC02000021">
    <property type="protein sequence ID" value="KAB1217707.1"/>
    <property type="molecule type" value="Genomic_DNA"/>
</dbReference>